<feature type="compositionally biased region" description="Polar residues" evidence="1">
    <location>
        <begin position="116"/>
        <end position="131"/>
    </location>
</feature>
<dbReference type="Proteomes" id="UP000727407">
    <property type="component" value="Unassembled WGS sequence"/>
</dbReference>
<proteinExistence type="predicted"/>
<feature type="region of interest" description="Disordered" evidence="1">
    <location>
        <begin position="63"/>
        <end position="141"/>
    </location>
</feature>
<dbReference type="AlphaFoldDB" id="A0A8J4U2I8"/>
<keyword evidence="3" id="KW-1185">Reference proteome</keyword>
<sequence length="292" mass="32469">MPETPDPEKMGHKPPITRMQHARKQRQHSSIPAVTDSESSASDLEIEHSLRYPSCDVDEVRRHLLVPQNQSDQDLDFSEENSSLSEAEPNEPEIADQDESSNAADTLPTEDEEHQTLGSVSETSVEQTAHTSKGPENCIETPMIKRSHFETKPVIRLTYDHLGNPTEEPVTIVHHGMVIQLNLNSKSKGIGLSTKTSKPSKKQIMNVGKPLKHNRRKLELSCMLVEERTESFLGFFGVSSPLNHHPVGLLVSSERWSLLNAGLELLVVAGRHSSSVVYYMARCLGSSLPRSQ</sequence>
<evidence type="ECO:0000313" key="3">
    <source>
        <dbReference type="Proteomes" id="UP000727407"/>
    </source>
</evidence>
<gene>
    <name evidence="2" type="ORF">DAT39_007612</name>
</gene>
<evidence type="ECO:0000256" key="1">
    <source>
        <dbReference type="SAM" id="MobiDB-lite"/>
    </source>
</evidence>
<name>A0A8J4U2I8_CLAMG</name>
<feature type="region of interest" description="Disordered" evidence="1">
    <location>
        <begin position="1"/>
        <end position="47"/>
    </location>
</feature>
<feature type="compositionally biased region" description="Polar residues" evidence="1">
    <location>
        <begin position="28"/>
        <end position="42"/>
    </location>
</feature>
<reference evidence="2" key="1">
    <citation type="submission" date="2020-07" db="EMBL/GenBank/DDBJ databases">
        <title>Clarias magur genome sequencing, assembly and annotation.</title>
        <authorList>
            <person name="Kushwaha B."/>
            <person name="Kumar R."/>
            <person name="Das P."/>
            <person name="Joshi C.G."/>
            <person name="Kumar D."/>
            <person name="Nagpure N.S."/>
            <person name="Pandey M."/>
            <person name="Agarwal S."/>
            <person name="Srivastava S."/>
            <person name="Singh M."/>
            <person name="Sahoo L."/>
            <person name="Jayasankar P."/>
            <person name="Meher P.K."/>
            <person name="Koringa P.G."/>
            <person name="Iquebal M.A."/>
            <person name="Das S.P."/>
            <person name="Bit A."/>
            <person name="Patnaik S."/>
            <person name="Patel N."/>
            <person name="Shah T.M."/>
            <person name="Hinsu A."/>
            <person name="Jena J.K."/>
        </authorList>
    </citation>
    <scope>NUCLEOTIDE SEQUENCE</scope>
    <source>
        <strain evidence="2">CIFAMagur01</strain>
        <tissue evidence="2">Testis</tissue>
    </source>
</reference>
<feature type="compositionally biased region" description="Acidic residues" evidence="1">
    <location>
        <begin position="88"/>
        <end position="99"/>
    </location>
</feature>
<accession>A0A8J4U2I8</accession>
<protein>
    <submittedName>
        <fullName evidence="2">Paraneoplastic antigen Ma2-like</fullName>
    </submittedName>
</protein>
<organism evidence="2 3">
    <name type="scientific">Clarias magur</name>
    <name type="common">Asian catfish</name>
    <name type="synonym">Macropteronotus magur</name>
    <dbReference type="NCBI Taxonomy" id="1594786"/>
    <lineage>
        <taxon>Eukaryota</taxon>
        <taxon>Metazoa</taxon>
        <taxon>Chordata</taxon>
        <taxon>Craniata</taxon>
        <taxon>Vertebrata</taxon>
        <taxon>Euteleostomi</taxon>
        <taxon>Actinopterygii</taxon>
        <taxon>Neopterygii</taxon>
        <taxon>Teleostei</taxon>
        <taxon>Ostariophysi</taxon>
        <taxon>Siluriformes</taxon>
        <taxon>Clariidae</taxon>
        <taxon>Clarias</taxon>
    </lineage>
</organism>
<evidence type="ECO:0000313" key="2">
    <source>
        <dbReference type="EMBL" id="KAF5902689.1"/>
    </source>
</evidence>
<dbReference type="OrthoDB" id="8945208at2759"/>
<feature type="compositionally biased region" description="Basic and acidic residues" evidence="1">
    <location>
        <begin position="1"/>
        <end position="11"/>
    </location>
</feature>
<comment type="caution">
    <text evidence="2">The sequence shown here is derived from an EMBL/GenBank/DDBJ whole genome shotgun (WGS) entry which is preliminary data.</text>
</comment>
<dbReference type="EMBL" id="QNUK01000086">
    <property type="protein sequence ID" value="KAF5902689.1"/>
    <property type="molecule type" value="Genomic_DNA"/>
</dbReference>